<dbReference type="EC" id="2.7.11.1" evidence="2"/>
<feature type="compositionally biased region" description="Low complexity" evidence="15">
    <location>
        <begin position="15"/>
        <end position="29"/>
    </location>
</feature>
<evidence type="ECO:0000313" key="18">
    <source>
        <dbReference type="EMBL" id="OWM64453.1"/>
    </source>
</evidence>
<protein>
    <recommendedName>
        <fullName evidence="2">non-specific serine/threonine protein kinase</fullName>
        <ecNumber evidence="2">2.7.11.1</ecNumber>
    </recommendedName>
</protein>
<dbReference type="OrthoDB" id="4062651at2759"/>
<evidence type="ECO:0000256" key="1">
    <source>
        <dbReference type="ARBA" id="ARBA00004162"/>
    </source>
</evidence>
<evidence type="ECO:0000256" key="9">
    <source>
        <dbReference type="ARBA" id="ARBA00022840"/>
    </source>
</evidence>
<feature type="compositionally biased region" description="Polar residues" evidence="15">
    <location>
        <begin position="250"/>
        <end position="264"/>
    </location>
</feature>
<dbReference type="GO" id="GO:0005886">
    <property type="term" value="C:plasma membrane"/>
    <property type="evidence" value="ECO:0007669"/>
    <property type="project" value="UniProtKB-SubCell"/>
</dbReference>
<dbReference type="GO" id="GO:0004674">
    <property type="term" value="F:protein serine/threonine kinase activity"/>
    <property type="evidence" value="ECO:0007669"/>
    <property type="project" value="UniProtKB-KW"/>
</dbReference>
<dbReference type="FunFam" id="1.10.510.10:FF:000173">
    <property type="entry name" value="proline-rich receptor-like protein kinase PERK8"/>
    <property type="match status" value="1"/>
</dbReference>
<keyword evidence="8" id="KW-0418">Kinase</keyword>
<feature type="compositionally biased region" description="Low complexity" evidence="15">
    <location>
        <begin position="168"/>
        <end position="180"/>
    </location>
</feature>
<feature type="compositionally biased region" description="Pro residues" evidence="15">
    <location>
        <begin position="30"/>
        <end position="97"/>
    </location>
</feature>
<evidence type="ECO:0000256" key="6">
    <source>
        <dbReference type="ARBA" id="ARBA00022692"/>
    </source>
</evidence>
<dbReference type="InterPro" id="IPR011009">
    <property type="entry name" value="Kinase-like_dom_sf"/>
</dbReference>
<dbReference type="PROSITE" id="PS00108">
    <property type="entry name" value="PROTEIN_KINASE_ST"/>
    <property type="match status" value="1"/>
</dbReference>
<dbReference type="PROSITE" id="PS00107">
    <property type="entry name" value="PROTEIN_KINASE_ATP"/>
    <property type="match status" value="1"/>
</dbReference>
<keyword evidence="7 14" id="KW-0547">Nucleotide-binding</keyword>
<feature type="region of interest" description="Disordered" evidence="15">
    <location>
        <begin position="1"/>
        <end position="267"/>
    </location>
</feature>
<evidence type="ECO:0000256" key="5">
    <source>
        <dbReference type="ARBA" id="ARBA00022679"/>
    </source>
</evidence>
<evidence type="ECO:0000256" key="3">
    <source>
        <dbReference type="ARBA" id="ARBA00022475"/>
    </source>
</evidence>
<keyword evidence="10 16" id="KW-1133">Transmembrane helix</keyword>
<dbReference type="SUPFAM" id="SSF56112">
    <property type="entry name" value="Protein kinase-like (PK-like)"/>
    <property type="match status" value="1"/>
</dbReference>
<evidence type="ECO:0000256" key="7">
    <source>
        <dbReference type="ARBA" id="ARBA00022741"/>
    </source>
</evidence>
<reference evidence="19" key="1">
    <citation type="journal article" date="2017" name="Plant J.">
        <title>The pomegranate (Punica granatum L.) genome and the genomics of punicalagin biosynthesis.</title>
        <authorList>
            <person name="Qin G."/>
            <person name="Xu C."/>
            <person name="Ming R."/>
            <person name="Tang H."/>
            <person name="Guyot R."/>
            <person name="Kramer E.M."/>
            <person name="Hu Y."/>
            <person name="Yi X."/>
            <person name="Qi Y."/>
            <person name="Xu X."/>
            <person name="Gao Z."/>
            <person name="Pan H."/>
            <person name="Jian J."/>
            <person name="Tian Y."/>
            <person name="Yue Z."/>
            <person name="Xu Y."/>
        </authorList>
    </citation>
    <scope>NUCLEOTIDE SEQUENCE [LARGE SCALE GENOMIC DNA]</scope>
    <source>
        <strain evidence="19">cv. Dabenzi</strain>
    </source>
</reference>
<dbReference type="CDD" id="cd14066">
    <property type="entry name" value="STKc_IRAK"/>
    <property type="match status" value="1"/>
</dbReference>
<dbReference type="GeneID" id="116207136"/>
<dbReference type="Gene3D" id="3.30.200.20">
    <property type="entry name" value="Phosphorylase Kinase, domain 1"/>
    <property type="match status" value="1"/>
</dbReference>
<dbReference type="InterPro" id="IPR000719">
    <property type="entry name" value="Prot_kinase_dom"/>
</dbReference>
<evidence type="ECO:0000313" key="21">
    <source>
        <dbReference type="RefSeq" id="XP_031395862.1"/>
    </source>
</evidence>
<dbReference type="GO" id="GO:0005524">
    <property type="term" value="F:ATP binding"/>
    <property type="evidence" value="ECO:0007669"/>
    <property type="project" value="UniProtKB-UniRule"/>
</dbReference>
<dbReference type="Gene3D" id="1.10.510.10">
    <property type="entry name" value="Transferase(Phosphotransferase) domain 1"/>
    <property type="match status" value="1"/>
</dbReference>
<keyword evidence="3" id="KW-1003">Cell membrane</keyword>
<dbReference type="Proteomes" id="UP000515151">
    <property type="component" value="Chromosome 5"/>
</dbReference>
<organism evidence="18 19">
    <name type="scientific">Punica granatum</name>
    <name type="common">Pomegranate</name>
    <dbReference type="NCBI Taxonomy" id="22663"/>
    <lineage>
        <taxon>Eukaryota</taxon>
        <taxon>Viridiplantae</taxon>
        <taxon>Streptophyta</taxon>
        <taxon>Embryophyta</taxon>
        <taxon>Tracheophyta</taxon>
        <taxon>Spermatophyta</taxon>
        <taxon>Magnoliopsida</taxon>
        <taxon>eudicotyledons</taxon>
        <taxon>Gunneridae</taxon>
        <taxon>Pentapetalae</taxon>
        <taxon>rosids</taxon>
        <taxon>malvids</taxon>
        <taxon>Myrtales</taxon>
        <taxon>Lythraceae</taxon>
        <taxon>Punica</taxon>
    </lineage>
</organism>
<feature type="domain" description="Protein kinase" evidence="17">
    <location>
        <begin position="373"/>
        <end position="649"/>
    </location>
</feature>
<feature type="compositionally biased region" description="Pro residues" evidence="15">
    <location>
        <begin position="121"/>
        <end position="167"/>
    </location>
</feature>
<proteinExistence type="predicted"/>
<dbReference type="InterPro" id="IPR017441">
    <property type="entry name" value="Protein_kinase_ATP_BS"/>
</dbReference>
<dbReference type="InterPro" id="IPR047117">
    <property type="entry name" value="PERK1-13-like"/>
</dbReference>
<evidence type="ECO:0000256" key="2">
    <source>
        <dbReference type="ARBA" id="ARBA00012513"/>
    </source>
</evidence>
<gene>
    <name evidence="21" type="primary">LOC116207136</name>
    <name evidence="18" type="ORF">CDL15_Pgr020420</name>
</gene>
<reference evidence="18" key="2">
    <citation type="submission" date="2017-06" db="EMBL/GenBank/DDBJ databases">
        <title>The pomegranate genome and the genomics of punicalagin biosynthesis.</title>
        <authorList>
            <person name="Xu C."/>
        </authorList>
    </citation>
    <scope>NUCLEOTIDE SEQUENCE [LARGE SCALE GENOMIC DNA]</scope>
    <source>
        <tissue evidence="18">Fresh leaf</tissue>
    </source>
</reference>
<keyword evidence="5" id="KW-0808">Transferase</keyword>
<dbReference type="PANTHER" id="PTHR47982">
    <property type="entry name" value="PROLINE-RICH RECEPTOR-LIKE PROTEIN KINASE PERK4"/>
    <property type="match status" value="1"/>
</dbReference>
<reference evidence="20" key="3">
    <citation type="journal article" date="2020" name="Plant Biotechnol. J.">
        <title>The pomegranate (Punica granatum L.) draft genome dissects genetic divergence between soft- and hard-seeded cultivars.</title>
        <authorList>
            <person name="Luo X."/>
            <person name="Li H."/>
            <person name="Wu Z."/>
            <person name="Yao W."/>
            <person name="Zhao P."/>
            <person name="Cao D."/>
            <person name="Yu H."/>
            <person name="Li K."/>
            <person name="Poudel K."/>
            <person name="Zhao D."/>
            <person name="Zhang F."/>
            <person name="Xia X."/>
            <person name="Chen L."/>
            <person name="Wang Q."/>
            <person name="Jing D."/>
            <person name="Cao S."/>
        </authorList>
    </citation>
    <scope>NUCLEOTIDE SEQUENCE [LARGE SCALE GENOMIC DNA]</scope>
</reference>
<comment type="catalytic activity">
    <reaction evidence="13">
        <text>L-seryl-[protein] + ATP = O-phospho-L-seryl-[protein] + ADP + H(+)</text>
        <dbReference type="Rhea" id="RHEA:17989"/>
        <dbReference type="Rhea" id="RHEA-COMP:9863"/>
        <dbReference type="Rhea" id="RHEA-COMP:11604"/>
        <dbReference type="ChEBI" id="CHEBI:15378"/>
        <dbReference type="ChEBI" id="CHEBI:29999"/>
        <dbReference type="ChEBI" id="CHEBI:30616"/>
        <dbReference type="ChEBI" id="CHEBI:83421"/>
        <dbReference type="ChEBI" id="CHEBI:456216"/>
        <dbReference type="EC" id="2.7.11.1"/>
    </reaction>
</comment>
<evidence type="ECO:0000313" key="19">
    <source>
        <dbReference type="Proteomes" id="UP000197138"/>
    </source>
</evidence>
<evidence type="ECO:0000256" key="14">
    <source>
        <dbReference type="PROSITE-ProRule" id="PRU10141"/>
    </source>
</evidence>
<dbReference type="PRINTS" id="PR01217">
    <property type="entry name" value="PRICHEXTENSN"/>
</dbReference>
<comment type="subcellular location">
    <subcellularLocation>
        <location evidence="1">Cell membrane</location>
        <topology evidence="1">Single-pass membrane protein</topology>
    </subcellularLocation>
</comment>
<feature type="transmembrane region" description="Helical" evidence="16">
    <location>
        <begin position="271"/>
        <end position="294"/>
    </location>
</feature>
<evidence type="ECO:0000256" key="13">
    <source>
        <dbReference type="ARBA" id="ARBA00048679"/>
    </source>
</evidence>
<dbReference type="RefSeq" id="XP_031395862.1">
    <property type="nucleotide sequence ID" value="XM_031540002.1"/>
</dbReference>
<dbReference type="SMART" id="SM00220">
    <property type="entry name" value="S_TKc"/>
    <property type="match status" value="1"/>
</dbReference>
<accession>A0A218VVW6</accession>
<evidence type="ECO:0000256" key="15">
    <source>
        <dbReference type="SAM" id="MobiDB-lite"/>
    </source>
</evidence>
<name>A0A218VVW6_PUNGR</name>
<dbReference type="PANTHER" id="PTHR47982:SF32">
    <property type="entry name" value="NON-SPECIFIC SERINE_THREONINE PROTEIN KINASE"/>
    <property type="match status" value="1"/>
</dbReference>
<dbReference type="InterPro" id="IPR001245">
    <property type="entry name" value="Ser-Thr/Tyr_kinase_cat_dom"/>
</dbReference>
<evidence type="ECO:0000256" key="11">
    <source>
        <dbReference type="ARBA" id="ARBA00023136"/>
    </source>
</evidence>
<keyword evidence="9 14" id="KW-0067">ATP-binding</keyword>
<sequence length="711" mass="74463">MASSPSGSPPPSLASPPSASTSPPSNSSTPSPPPQAAVSPPPESPPSTPPPSPPPSPPASPPPTVLPPPASPPPSPPAAPPPSSPPSPVVTSPPPPSAGGLPPRAAAQPPPAAAPPTSQSSPPPPSRAISPSPPSPSPPSDVPSPPSSKPSPPPESPANLPSPPPAPTSEAPSTTPSGPASSPPSPPSVPSSSPPSPPSVPSSSPPSPPSVPSTSKPPASSPPAPPSNSSTSASPAGPPLPSIPTEKPTARSTNDTTVNANSTAGGLKTGGAVAIGIVVGFVVLSLLVMAVWFMQRRKRKNKQSNIGYKFNMPSPFASSQNSESVFLRSHSPVVLAGSASGSNFMYSPSEQGAINNSRSWFTYEELLHATDGFSSLNILGEGGFGCVYKGVLADGREVAVKQLKIGSGQGEREFRAEVEIISRVHHRHLVSLVGYCIVEQHRLLVYDYVPNNTLHYHLHGERQPVLDWATRVKVAAGAARGIAYLHEDCHPRIIHRDIKSSNILLDNNFDAQVSDFGLAKLALDSNTHVTTRVMGTFGYMAPEYATSGKLTEKSDVYSFGVVLLELITGRKPVDASQPLGDESLVEWARLLLAQALEDENFEGVVDLKLENNYVASELFRMIEAAAACVRHSATKRPRMSQVVRALDSLDELSDLSNGMRPGQSEIFNSREQSAQIRMFRRMAFGSQDYSSEFFNHTQSSWRSRGSGDQSM</sequence>
<evidence type="ECO:0000256" key="12">
    <source>
        <dbReference type="ARBA" id="ARBA00047899"/>
    </source>
</evidence>
<evidence type="ECO:0000256" key="16">
    <source>
        <dbReference type="SAM" id="Phobius"/>
    </source>
</evidence>
<feature type="binding site" evidence="14">
    <location>
        <position position="401"/>
    </location>
    <ligand>
        <name>ATP</name>
        <dbReference type="ChEBI" id="CHEBI:30616"/>
    </ligand>
</feature>
<keyword evidence="4" id="KW-0723">Serine/threonine-protein kinase</keyword>
<feature type="compositionally biased region" description="Pro residues" evidence="15">
    <location>
        <begin position="181"/>
        <end position="211"/>
    </location>
</feature>
<keyword evidence="20" id="KW-1185">Reference proteome</keyword>
<dbReference type="PROSITE" id="PS50011">
    <property type="entry name" value="PROTEIN_KINASE_DOM"/>
    <property type="match status" value="1"/>
</dbReference>
<dbReference type="Proteomes" id="UP000197138">
    <property type="component" value="Unassembled WGS sequence"/>
</dbReference>
<evidence type="ECO:0000259" key="17">
    <source>
        <dbReference type="PROSITE" id="PS50011"/>
    </source>
</evidence>
<dbReference type="FunFam" id="3.30.200.20:FF:000212">
    <property type="entry name" value="Proline-rich receptor-like protein kinase PERK8"/>
    <property type="match status" value="1"/>
</dbReference>
<evidence type="ECO:0000256" key="4">
    <source>
        <dbReference type="ARBA" id="ARBA00022527"/>
    </source>
</evidence>
<dbReference type="Pfam" id="PF07714">
    <property type="entry name" value="PK_Tyr_Ser-Thr"/>
    <property type="match status" value="1"/>
</dbReference>
<keyword evidence="6 16" id="KW-0812">Transmembrane</keyword>
<evidence type="ECO:0000256" key="10">
    <source>
        <dbReference type="ARBA" id="ARBA00022989"/>
    </source>
</evidence>
<dbReference type="EMBL" id="MTKT01005809">
    <property type="protein sequence ID" value="OWM64453.1"/>
    <property type="molecule type" value="Genomic_DNA"/>
</dbReference>
<dbReference type="AlphaFoldDB" id="A0A218VVW6"/>
<comment type="catalytic activity">
    <reaction evidence="12">
        <text>L-threonyl-[protein] + ATP = O-phospho-L-threonyl-[protein] + ADP + H(+)</text>
        <dbReference type="Rhea" id="RHEA:46608"/>
        <dbReference type="Rhea" id="RHEA-COMP:11060"/>
        <dbReference type="Rhea" id="RHEA-COMP:11605"/>
        <dbReference type="ChEBI" id="CHEBI:15378"/>
        <dbReference type="ChEBI" id="CHEBI:30013"/>
        <dbReference type="ChEBI" id="CHEBI:30616"/>
        <dbReference type="ChEBI" id="CHEBI:61977"/>
        <dbReference type="ChEBI" id="CHEBI:456216"/>
        <dbReference type="EC" id="2.7.11.1"/>
    </reaction>
</comment>
<evidence type="ECO:0000313" key="20">
    <source>
        <dbReference type="Proteomes" id="UP000515151"/>
    </source>
</evidence>
<dbReference type="InterPro" id="IPR008271">
    <property type="entry name" value="Ser/Thr_kinase_AS"/>
</dbReference>
<reference evidence="21" key="4">
    <citation type="submission" date="2025-04" db="UniProtKB">
        <authorList>
            <consortium name="RefSeq"/>
        </authorList>
    </citation>
    <scope>IDENTIFICATION</scope>
    <source>
        <tissue evidence="21">Leaf</tissue>
    </source>
</reference>
<keyword evidence="11 16" id="KW-0472">Membrane</keyword>
<evidence type="ECO:0000256" key="8">
    <source>
        <dbReference type="ARBA" id="ARBA00022777"/>
    </source>
</evidence>
<feature type="compositionally biased region" description="Low complexity" evidence="15">
    <location>
        <begin position="98"/>
        <end position="107"/>
    </location>
</feature>